<sequence length="101" mass="11159">MNVEAAEDNADRAALATFRERLASGEEELIPAEIVDRLLLGESRLRVWREHRGLTVRALAERAGLAQPYLSQIETGRREGTVETYRKLAGALSLGLDDLLG</sequence>
<dbReference type="SUPFAM" id="SSF47413">
    <property type="entry name" value="lambda repressor-like DNA-binding domains"/>
    <property type="match status" value="1"/>
</dbReference>
<evidence type="ECO:0000256" key="1">
    <source>
        <dbReference type="ARBA" id="ARBA00023125"/>
    </source>
</evidence>
<name>A0A840ZJ13_9HYPH</name>
<dbReference type="CDD" id="cd00093">
    <property type="entry name" value="HTH_XRE"/>
    <property type="match status" value="1"/>
</dbReference>
<gene>
    <name evidence="3" type="ORF">HNR00_002780</name>
</gene>
<feature type="domain" description="HTH cro/C1-type" evidence="2">
    <location>
        <begin position="45"/>
        <end position="99"/>
    </location>
</feature>
<dbReference type="PANTHER" id="PTHR46797">
    <property type="entry name" value="HTH-TYPE TRANSCRIPTIONAL REGULATOR"/>
    <property type="match status" value="1"/>
</dbReference>
<evidence type="ECO:0000313" key="3">
    <source>
        <dbReference type="EMBL" id="MBB5758062.1"/>
    </source>
</evidence>
<dbReference type="GO" id="GO:0003700">
    <property type="term" value="F:DNA-binding transcription factor activity"/>
    <property type="evidence" value="ECO:0007669"/>
    <property type="project" value="TreeGrafter"/>
</dbReference>
<evidence type="ECO:0000259" key="2">
    <source>
        <dbReference type="PROSITE" id="PS50943"/>
    </source>
</evidence>
<dbReference type="PROSITE" id="PS50943">
    <property type="entry name" value="HTH_CROC1"/>
    <property type="match status" value="1"/>
</dbReference>
<dbReference type="InterPro" id="IPR010982">
    <property type="entry name" value="Lambda_DNA-bd_dom_sf"/>
</dbReference>
<dbReference type="InterPro" id="IPR050807">
    <property type="entry name" value="TransReg_Diox_bact_type"/>
</dbReference>
<dbReference type="AlphaFoldDB" id="A0A840ZJ13"/>
<dbReference type="Pfam" id="PF01381">
    <property type="entry name" value="HTH_3"/>
    <property type="match status" value="1"/>
</dbReference>
<dbReference type="RefSeq" id="WP_246390621.1">
    <property type="nucleotide sequence ID" value="NZ_JACHOP010000011.1"/>
</dbReference>
<comment type="caution">
    <text evidence="3">The sequence shown here is derived from an EMBL/GenBank/DDBJ whole genome shotgun (WGS) entry which is preliminary data.</text>
</comment>
<organism evidence="3 4">
    <name type="scientific">Methylorubrum rhodinum</name>
    <dbReference type="NCBI Taxonomy" id="29428"/>
    <lineage>
        <taxon>Bacteria</taxon>
        <taxon>Pseudomonadati</taxon>
        <taxon>Pseudomonadota</taxon>
        <taxon>Alphaproteobacteria</taxon>
        <taxon>Hyphomicrobiales</taxon>
        <taxon>Methylobacteriaceae</taxon>
        <taxon>Methylorubrum</taxon>
    </lineage>
</organism>
<accession>A0A840ZJ13</accession>
<dbReference type="EMBL" id="JACHOP010000011">
    <property type="protein sequence ID" value="MBB5758062.1"/>
    <property type="molecule type" value="Genomic_DNA"/>
</dbReference>
<proteinExistence type="predicted"/>
<keyword evidence="4" id="KW-1185">Reference proteome</keyword>
<dbReference type="Proteomes" id="UP000583454">
    <property type="component" value="Unassembled WGS sequence"/>
</dbReference>
<dbReference type="InterPro" id="IPR001387">
    <property type="entry name" value="Cro/C1-type_HTH"/>
</dbReference>
<keyword evidence="1 3" id="KW-0238">DNA-binding</keyword>
<dbReference type="GO" id="GO:0005829">
    <property type="term" value="C:cytosol"/>
    <property type="evidence" value="ECO:0007669"/>
    <property type="project" value="TreeGrafter"/>
</dbReference>
<dbReference type="SMART" id="SM00530">
    <property type="entry name" value="HTH_XRE"/>
    <property type="match status" value="1"/>
</dbReference>
<dbReference type="PANTHER" id="PTHR46797:SF1">
    <property type="entry name" value="METHYLPHOSPHONATE SYNTHASE"/>
    <property type="match status" value="1"/>
</dbReference>
<dbReference type="Gene3D" id="1.10.260.40">
    <property type="entry name" value="lambda repressor-like DNA-binding domains"/>
    <property type="match status" value="1"/>
</dbReference>
<reference evidence="3 4" key="1">
    <citation type="submission" date="2020-08" db="EMBL/GenBank/DDBJ databases">
        <title>Genomic Encyclopedia of Type Strains, Phase IV (KMG-IV): sequencing the most valuable type-strain genomes for metagenomic binning, comparative biology and taxonomic classification.</title>
        <authorList>
            <person name="Goeker M."/>
        </authorList>
    </citation>
    <scope>NUCLEOTIDE SEQUENCE [LARGE SCALE GENOMIC DNA]</scope>
    <source>
        <strain evidence="3 4">DSM 2163</strain>
    </source>
</reference>
<dbReference type="GO" id="GO:0003677">
    <property type="term" value="F:DNA binding"/>
    <property type="evidence" value="ECO:0007669"/>
    <property type="project" value="UniProtKB-KW"/>
</dbReference>
<protein>
    <submittedName>
        <fullName evidence="3">DNA-binding XRE family transcriptional regulator</fullName>
    </submittedName>
</protein>
<evidence type="ECO:0000313" key="4">
    <source>
        <dbReference type="Proteomes" id="UP000583454"/>
    </source>
</evidence>